<feature type="domain" description="AAA-ATPase-like" evidence="1">
    <location>
        <begin position="11"/>
        <end position="240"/>
    </location>
</feature>
<gene>
    <name evidence="2" type="ORF">H9697_11330</name>
</gene>
<dbReference type="InterPro" id="IPR018631">
    <property type="entry name" value="AAA-ATPase-like_dom"/>
</dbReference>
<comment type="caution">
    <text evidence="2">The sequence shown here is derived from an EMBL/GenBank/DDBJ whole genome shotgun (WGS) entry which is preliminary data.</text>
</comment>
<dbReference type="PANTHER" id="PTHR34825:SF1">
    <property type="entry name" value="AAA-ATPASE-LIKE DOMAIN-CONTAINING PROTEIN"/>
    <property type="match status" value="1"/>
</dbReference>
<dbReference type="Proteomes" id="UP000823902">
    <property type="component" value="Unassembled WGS sequence"/>
</dbReference>
<reference evidence="2" key="2">
    <citation type="submission" date="2021-04" db="EMBL/GenBank/DDBJ databases">
        <authorList>
            <person name="Gilroy R."/>
        </authorList>
    </citation>
    <scope>NUCLEOTIDE SEQUENCE</scope>
    <source>
        <strain evidence="2">CHK196-7946</strain>
    </source>
</reference>
<dbReference type="InterPro" id="IPR027417">
    <property type="entry name" value="P-loop_NTPase"/>
</dbReference>
<dbReference type="Pfam" id="PF08011">
    <property type="entry name" value="PDDEXK_9"/>
    <property type="match status" value="1"/>
</dbReference>
<protein>
    <submittedName>
        <fullName evidence="2">ATP-binding protein</fullName>
    </submittedName>
</protein>
<dbReference type="GO" id="GO:0005524">
    <property type="term" value="F:ATP binding"/>
    <property type="evidence" value="ECO:0007669"/>
    <property type="project" value="UniProtKB-KW"/>
</dbReference>
<reference evidence="2" key="1">
    <citation type="journal article" date="2021" name="PeerJ">
        <title>Extensive microbial diversity within the chicken gut microbiome revealed by metagenomics and culture.</title>
        <authorList>
            <person name="Gilroy R."/>
            <person name="Ravi A."/>
            <person name="Getino M."/>
            <person name="Pursley I."/>
            <person name="Horton D.L."/>
            <person name="Alikhan N.F."/>
            <person name="Baker D."/>
            <person name="Gharbi K."/>
            <person name="Hall N."/>
            <person name="Watson M."/>
            <person name="Adriaenssens E.M."/>
            <person name="Foster-Nyarko E."/>
            <person name="Jarju S."/>
            <person name="Secka A."/>
            <person name="Antonio M."/>
            <person name="Oren A."/>
            <person name="Chaudhuri R.R."/>
            <person name="La Ragione R."/>
            <person name="Hildebrand F."/>
            <person name="Pallen M.J."/>
        </authorList>
    </citation>
    <scope>NUCLEOTIDE SEQUENCE</scope>
    <source>
        <strain evidence="2">CHK196-7946</strain>
    </source>
</reference>
<dbReference type="PANTHER" id="PTHR34825">
    <property type="entry name" value="CONSERVED PROTEIN, WITH A WEAK D-GALACTARATE DEHYDRATASE/ALTRONATE HYDROLASE DOMAIN"/>
    <property type="match status" value="1"/>
</dbReference>
<evidence type="ECO:0000313" key="2">
    <source>
        <dbReference type="EMBL" id="HJC75513.1"/>
    </source>
</evidence>
<keyword evidence="2" id="KW-0547">Nucleotide-binding</keyword>
<dbReference type="EMBL" id="DWVY01000056">
    <property type="protein sequence ID" value="HJC75513.1"/>
    <property type="molecule type" value="Genomic_DNA"/>
</dbReference>
<keyword evidence="2" id="KW-0067">ATP-binding</keyword>
<proteinExistence type="predicted"/>
<organism evidence="2 3">
    <name type="scientific">Candidatus Mediterraneibacter faecavium</name>
    <dbReference type="NCBI Taxonomy" id="2838668"/>
    <lineage>
        <taxon>Bacteria</taxon>
        <taxon>Bacillati</taxon>
        <taxon>Bacillota</taxon>
        <taxon>Clostridia</taxon>
        <taxon>Lachnospirales</taxon>
        <taxon>Lachnospiraceae</taxon>
        <taxon>Mediterraneibacter</taxon>
    </lineage>
</organism>
<name>A0A9D2Q9S4_9FIRM</name>
<dbReference type="Pfam" id="PF09820">
    <property type="entry name" value="AAA-ATPase_like"/>
    <property type="match status" value="1"/>
</dbReference>
<accession>A0A9D2Q9S4</accession>
<dbReference type="SUPFAM" id="SSF52540">
    <property type="entry name" value="P-loop containing nucleoside triphosphate hydrolases"/>
    <property type="match status" value="1"/>
</dbReference>
<sequence length="571" mass="65628">MTENTDKKKLPIGIENFEKIRRDDFYYIDKTGLLRELLNNWGEVNLFTRPRRFGKSLNMSMLKSFFELGSDAGLFEGLDIAEETELCREYQGQFPVVSVSLKDVEADDFISARSRMCSIIGNEALRFEFLAQSEALSDTEKRRYNGLIHTDDQGEFLMSEEVLSGSLLTLSALLHKHYGKKVIVLIDEYDVPLAKANENGYYDQMVSLIRSMFSRVLKTNSSLYFAVMTGCLRVAKESIFTGLNNIKVLSVTDVRFDEYFGFTDSEVRELLDYYGLSRHYETIREWYDGYHFGDIDVYCPWDVICYCDKLRADDHALPEDYWKNTSSNDVIRHFLEQARGMTKKEIEDLISGSTVTKAINQELTYKDLYSSTDNMWSVLFTTGYLTQRGRPEGKELTLAIPNREIQDIFTEQISTWFLDTARKDGTALGAFCLAFQEGDAAEAENRFNEYLRKTISVRDSAARKEQKENFYHGLLLGLLGFKDSWYVISNRESGTGYSDILVEIDERKVGIVIEVKYSESGDLDRKCDEALSQIRGQDYTTMLRDDGMETILEYGIACHGKKCMVKLRDSL</sequence>
<dbReference type="InterPro" id="IPR012547">
    <property type="entry name" value="PDDEXK_9"/>
</dbReference>
<dbReference type="AlphaFoldDB" id="A0A9D2Q9S4"/>
<evidence type="ECO:0000313" key="3">
    <source>
        <dbReference type="Proteomes" id="UP000823902"/>
    </source>
</evidence>
<evidence type="ECO:0000259" key="1">
    <source>
        <dbReference type="Pfam" id="PF09820"/>
    </source>
</evidence>